<feature type="region of interest" description="Disordered" evidence="1">
    <location>
        <begin position="275"/>
        <end position="326"/>
    </location>
</feature>
<protein>
    <submittedName>
        <fullName evidence="2">Hydroxyproline-rich glycoprotein family protein</fullName>
    </submittedName>
</protein>
<gene>
    <name evidence="2" type="ORF">POM88_009379</name>
</gene>
<dbReference type="EMBL" id="JAUIZM010000002">
    <property type="protein sequence ID" value="KAK1399516.1"/>
    <property type="molecule type" value="Genomic_DNA"/>
</dbReference>
<evidence type="ECO:0000256" key="1">
    <source>
        <dbReference type="SAM" id="MobiDB-lite"/>
    </source>
</evidence>
<organism evidence="2 3">
    <name type="scientific">Heracleum sosnowskyi</name>
    <dbReference type="NCBI Taxonomy" id="360622"/>
    <lineage>
        <taxon>Eukaryota</taxon>
        <taxon>Viridiplantae</taxon>
        <taxon>Streptophyta</taxon>
        <taxon>Embryophyta</taxon>
        <taxon>Tracheophyta</taxon>
        <taxon>Spermatophyta</taxon>
        <taxon>Magnoliopsida</taxon>
        <taxon>eudicotyledons</taxon>
        <taxon>Gunneridae</taxon>
        <taxon>Pentapetalae</taxon>
        <taxon>asterids</taxon>
        <taxon>campanulids</taxon>
        <taxon>Apiales</taxon>
        <taxon>Apiaceae</taxon>
        <taxon>Apioideae</taxon>
        <taxon>apioid superclade</taxon>
        <taxon>Tordylieae</taxon>
        <taxon>Tordyliinae</taxon>
        <taxon>Heracleum</taxon>
    </lineage>
</organism>
<sequence length="494" mass="52335">MSNLSNNSVETVNAAATAIVNAESRVQPTSVQKKRWGSFWSLYSCFGSSKPSKRIGHATLVPEPTLPISAAGAAPAAETINQTSTIAFPFIAPPSSPSSFLQSDPSSAIQTPGGLMSLTSLSANVNSQGGSIFAIGPYAYETQLVSPPVFSTFTTEPSTASFTPPPEPVQLTTPSSPEVPFAQLLASSLANPLTRPRRNSGTNQKFLLSQYEYQPYQVGSPGSYLISPGSTIPNSGTSTPFPDKLPLIEFRVGEPPKFLGYEYFSSQKCGSRVGSGSLTPNGLGSRLGSGSLTPNGGVSRLGSGSLTPNGWSSKVGSGSLTPTEPVSKDNLIVNQISEVASLANSDSGSQDEEIVLGHRVSFELRCEDVSTCLKRNLNSTEGTVSEFQHDVTTECTSTDKAISEKTMNTCDCGGESEAVLPGKAIEEGHEKQCQCKNSSSRHGSSKEFKFDSTKSDVSENPTIGYEWWTSDKVVGKESGSKSWTFFPMLQPELI</sequence>
<feature type="region of interest" description="Disordered" evidence="1">
    <location>
        <begin position="156"/>
        <end position="176"/>
    </location>
</feature>
<dbReference type="Proteomes" id="UP001237642">
    <property type="component" value="Unassembled WGS sequence"/>
</dbReference>
<dbReference type="PANTHER" id="PTHR31798">
    <property type="entry name" value="HYDROXYPROLINE-RICH GLYCOPROTEIN-LIKE"/>
    <property type="match status" value="1"/>
</dbReference>
<reference evidence="2" key="1">
    <citation type="submission" date="2023-02" db="EMBL/GenBank/DDBJ databases">
        <title>Genome of toxic invasive species Heracleum sosnowskyi carries increased number of genes despite the absence of recent whole-genome duplications.</title>
        <authorList>
            <person name="Schelkunov M."/>
            <person name="Shtratnikova V."/>
            <person name="Makarenko M."/>
            <person name="Klepikova A."/>
            <person name="Omelchenko D."/>
            <person name="Novikova G."/>
            <person name="Obukhova E."/>
            <person name="Bogdanov V."/>
            <person name="Penin A."/>
            <person name="Logacheva M."/>
        </authorList>
    </citation>
    <scope>NUCLEOTIDE SEQUENCE</scope>
    <source>
        <strain evidence="2">Hsosn_3</strain>
        <tissue evidence="2">Leaf</tissue>
    </source>
</reference>
<evidence type="ECO:0000313" key="3">
    <source>
        <dbReference type="Proteomes" id="UP001237642"/>
    </source>
</evidence>
<feature type="region of interest" description="Disordered" evidence="1">
    <location>
        <begin position="436"/>
        <end position="458"/>
    </location>
</feature>
<keyword evidence="3" id="KW-1185">Reference proteome</keyword>
<name>A0AAD8J9A7_9APIA</name>
<feature type="compositionally biased region" description="Basic and acidic residues" evidence="1">
    <location>
        <begin position="444"/>
        <end position="457"/>
    </location>
</feature>
<proteinExistence type="predicted"/>
<feature type="compositionally biased region" description="Polar residues" evidence="1">
    <location>
        <begin position="302"/>
        <end position="324"/>
    </location>
</feature>
<feature type="compositionally biased region" description="Low complexity" evidence="1">
    <location>
        <begin position="282"/>
        <end position="292"/>
    </location>
</feature>
<dbReference type="AlphaFoldDB" id="A0AAD8J9A7"/>
<dbReference type="InterPro" id="IPR040420">
    <property type="entry name" value="At1g76660-like"/>
</dbReference>
<comment type="caution">
    <text evidence="2">The sequence shown here is derived from an EMBL/GenBank/DDBJ whole genome shotgun (WGS) entry which is preliminary data.</text>
</comment>
<reference evidence="2" key="2">
    <citation type="submission" date="2023-05" db="EMBL/GenBank/DDBJ databases">
        <authorList>
            <person name="Schelkunov M.I."/>
        </authorList>
    </citation>
    <scope>NUCLEOTIDE SEQUENCE</scope>
    <source>
        <strain evidence="2">Hsosn_3</strain>
        <tissue evidence="2">Leaf</tissue>
    </source>
</reference>
<accession>A0AAD8J9A7</accession>
<dbReference type="PANTHER" id="PTHR31798:SF10">
    <property type="entry name" value="OS02G0822000 PROTEIN"/>
    <property type="match status" value="1"/>
</dbReference>
<evidence type="ECO:0000313" key="2">
    <source>
        <dbReference type="EMBL" id="KAK1399516.1"/>
    </source>
</evidence>